<keyword evidence="5 7" id="KW-0472">Membrane</keyword>
<dbReference type="HOGENOM" id="CLU_608807_0_0_1"/>
<dbReference type="InterPro" id="IPR000276">
    <property type="entry name" value="GPCR_Rhodpsn"/>
</dbReference>
<dbReference type="AlphaFoldDB" id="B3S9E3"/>
<evidence type="ECO:0000313" key="9">
    <source>
        <dbReference type="EMBL" id="EDV20635.1"/>
    </source>
</evidence>
<proteinExistence type="predicted"/>
<organism evidence="9 10">
    <name type="scientific">Trichoplax adhaerens</name>
    <name type="common">Trichoplax reptans</name>
    <dbReference type="NCBI Taxonomy" id="10228"/>
    <lineage>
        <taxon>Eukaryota</taxon>
        <taxon>Metazoa</taxon>
        <taxon>Placozoa</taxon>
        <taxon>Uniplacotomia</taxon>
        <taxon>Trichoplacea</taxon>
        <taxon>Trichoplacidae</taxon>
        <taxon>Trichoplax</taxon>
    </lineage>
</organism>
<dbReference type="GO" id="GO:0004930">
    <property type="term" value="F:G protein-coupled receptor activity"/>
    <property type="evidence" value="ECO:0000318"/>
    <property type="project" value="GO_Central"/>
</dbReference>
<feature type="transmembrane region" description="Helical" evidence="7">
    <location>
        <begin position="55"/>
        <end position="80"/>
    </location>
</feature>
<dbReference type="RefSeq" id="XP_002116835.1">
    <property type="nucleotide sequence ID" value="XM_002116799.1"/>
</dbReference>
<comment type="subcellular location">
    <subcellularLocation>
        <location evidence="1">Cell membrane</location>
        <topology evidence="1">Multi-pass membrane protein</topology>
    </subcellularLocation>
</comment>
<accession>B3S9E3</accession>
<feature type="transmembrane region" description="Helical" evidence="7">
    <location>
        <begin position="323"/>
        <end position="347"/>
    </location>
</feature>
<reference evidence="9 10" key="1">
    <citation type="journal article" date="2008" name="Nature">
        <title>The Trichoplax genome and the nature of placozoans.</title>
        <authorList>
            <person name="Srivastava M."/>
            <person name="Begovic E."/>
            <person name="Chapman J."/>
            <person name="Putnam N.H."/>
            <person name="Hellsten U."/>
            <person name="Kawashima T."/>
            <person name="Kuo A."/>
            <person name="Mitros T."/>
            <person name="Salamov A."/>
            <person name="Carpenter M.L."/>
            <person name="Signorovitch A.Y."/>
            <person name="Moreno M.A."/>
            <person name="Kamm K."/>
            <person name="Grimwood J."/>
            <person name="Schmutz J."/>
            <person name="Shapiro H."/>
            <person name="Grigoriev I.V."/>
            <person name="Buss L.W."/>
            <person name="Schierwater B."/>
            <person name="Dellaporta S.L."/>
            <person name="Rokhsar D.S."/>
        </authorList>
    </citation>
    <scope>NUCLEOTIDE SEQUENCE [LARGE SCALE GENOMIC DNA]</scope>
    <source>
        <strain evidence="9 10">Grell-BS-1999</strain>
    </source>
</reference>
<dbReference type="EMBL" id="DS985258">
    <property type="protein sequence ID" value="EDV20635.1"/>
    <property type="molecule type" value="Genomic_DNA"/>
</dbReference>
<dbReference type="Pfam" id="PF00001">
    <property type="entry name" value="7tm_1"/>
    <property type="match status" value="1"/>
</dbReference>
<dbReference type="GeneID" id="6758048"/>
<evidence type="ECO:0000256" key="3">
    <source>
        <dbReference type="ARBA" id="ARBA00022692"/>
    </source>
</evidence>
<evidence type="ECO:0000256" key="7">
    <source>
        <dbReference type="SAM" id="Phobius"/>
    </source>
</evidence>
<dbReference type="PANTHER" id="PTHR24241">
    <property type="entry name" value="NEUROPEPTIDE RECEPTOR-RELATED G-PROTEIN COUPLED RECEPTOR"/>
    <property type="match status" value="1"/>
</dbReference>
<evidence type="ECO:0000256" key="2">
    <source>
        <dbReference type="ARBA" id="ARBA00022475"/>
    </source>
</evidence>
<feature type="transmembrane region" description="Helical" evidence="7">
    <location>
        <begin position="211"/>
        <end position="231"/>
    </location>
</feature>
<evidence type="ECO:0000256" key="4">
    <source>
        <dbReference type="ARBA" id="ARBA00022989"/>
    </source>
</evidence>
<dbReference type="CDD" id="cd00637">
    <property type="entry name" value="7tm_classA_rhodopsin-like"/>
    <property type="match status" value="1"/>
</dbReference>
<evidence type="ECO:0000256" key="6">
    <source>
        <dbReference type="ARBA" id="ARBA00023170"/>
    </source>
</evidence>
<feature type="transmembrane region" description="Helical" evidence="7">
    <location>
        <begin position="92"/>
        <end position="117"/>
    </location>
</feature>
<gene>
    <name evidence="9" type="ORF">TRIADDRAFT_60875</name>
</gene>
<sequence length="450" mass="50982">MNFVSHMSSFSSPFSTPSYNSTINPGVNHCGYPDHHRFNPEQNSETLHFNSYSAIISWITIGIYIWSLISNSMIAATILARKQLHSLSFYQILNISLTGIVFNLSALSTEFINYLVLSVHRTTFTPLSILPGNLTQQTFPNTSYAVLHSNTIFSANNEDHIKYSSFPVCQMLIGIIFTSINAGTFILVAIGIHHYFAVYRSVRQNISTKRYILITVAIWLFATGFCIPYAWLTIKTYYNTSTSRICAFTSSNRSQLILAYTIVFIAITSLFPYVVMCVCYSIVIYKLYYGVQIRLRKPNFFWNVSNSEHDYQYDRKVKAGIRLIIIITLLYMLCLSPYSVGLVLAAATHFHPTSSFTSRNGNITAFIPFDNTESENVSVIYGTNIGILFGIAIVCLSVLFAFTPVAYLICNQRLQKEFIHGLLCRSYIQQRRNKVTAFSIRSRQNPKVGP</sequence>
<dbReference type="InterPro" id="IPR017452">
    <property type="entry name" value="GPCR_Rhodpsn_7TM"/>
</dbReference>
<dbReference type="Gene3D" id="1.20.1070.10">
    <property type="entry name" value="Rhodopsin 7-helix transmembrane proteins"/>
    <property type="match status" value="1"/>
</dbReference>
<keyword evidence="6" id="KW-0675">Receptor</keyword>
<keyword evidence="10" id="KW-1185">Reference proteome</keyword>
<dbReference type="KEGG" id="tad:TRIADDRAFT_60875"/>
<keyword evidence="2" id="KW-1003">Cell membrane</keyword>
<feature type="transmembrane region" description="Helical" evidence="7">
    <location>
        <begin position="385"/>
        <end position="410"/>
    </location>
</feature>
<dbReference type="PROSITE" id="PS50262">
    <property type="entry name" value="G_PROTEIN_RECEP_F1_2"/>
    <property type="match status" value="1"/>
</dbReference>
<dbReference type="GO" id="GO:0032870">
    <property type="term" value="P:cellular response to hormone stimulus"/>
    <property type="evidence" value="ECO:0000318"/>
    <property type="project" value="GO_Central"/>
</dbReference>
<evidence type="ECO:0000256" key="1">
    <source>
        <dbReference type="ARBA" id="ARBA00004651"/>
    </source>
</evidence>
<dbReference type="GO" id="GO:0005886">
    <property type="term" value="C:plasma membrane"/>
    <property type="evidence" value="ECO:0000318"/>
    <property type="project" value="GO_Central"/>
</dbReference>
<dbReference type="GO" id="GO:0007186">
    <property type="term" value="P:G protein-coupled receptor signaling pathway"/>
    <property type="evidence" value="ECO:0000318"/>
    <property type="project" value="GO_Central"/>
</dbReference>
<dbReference type="eggNOG" id="KOG3656">
    <property type="taxonomic scope" value="Eukaryota"/>
</dbReference>
<name>B3S9E3_TRIAD</name>
<evidence type="ECO:0000259" key="8">
    <source>
        <dbReference type="PROSITE" id="PS50262"/>
    </source>
</evidence>
<evidence type="ECO:0000313" key="10">
    <source>
        <dbReference type="Proteomes" id="UP000009022"/>
    </source>
</evidence>
<dbReference type="SUPFAM" id="SSF81321">
    <property type="entry name" value="Family A G protein-coupled receptor-like"/>
    <property type="match status" value="1"/>
</dbReference>
<dbReference type="PANTHER" id="PTHR24241:SF76">
    <property type="entry name" value="NEUROPEPTIDE SIFAMIDE RECEPTOR"/>
    <property type="match status" value="1"/>
</dbReference>
<dbReference type="OrthoDB" id="10018446at2759"/>
<feature type="domain" description="G-protein coupled receptors family 1 profile" evidence="8">
    <location>
        <begin position="70"/>
        <end position="407"/>
    </location>
</feature>
<protein>
    <recommendedName>
        <fullName evidence="8">G-protein coupled receptors family 1 profile domain-containing protein</fullName>
    </recommendedName>
</protein>
<feature type="transmembrane region" description="Helical" evidence="7">
    <location>
        <begin position="257"/>
        <end position="288"/>
    </location>
</feature>
<keyword evidence="3 7" id="KW-0812">Transmembrane</keyword>
<keyword evidence="4 7" id="KW-1133">Transmembrane helix</keyword>
<dbReference type="PhylomeDB" id="B3S9E3"/>
<evidence type="ECO:0000256" key="5">
    <source>
        <dbReference type="ARBA" id="ARBA00023136"/>
    </source>
</evidence>
<dbReference type="Proteomes" id="UP000009022">
    <property type="component" value="Unassembled WGS sequence"/>
</dbReference>
<dbReference type="InParanoid" id="B3S9E3"/>
<dbReference type="PRINTS" id="PR00237">
    <property type="entry name" value="GPCRRHODOPSN"/>
</dbReference>
<feature type="transmembrane region" description="Helical" evidence="7">
    <location>
        <begin position="172"/>
        <end position="199"/>
    </location>
</feature>
<dbReference type="CTD" id="6758048"/>